<organism evidence="7 8">
    <name type="scientific">Acanthamoeba castellanii (strain ATCC 30010 / Neff)</name>
    <dbReference type="NCBI Taxonomy" id="1257118"/>
    <lineage>
        <taxon>Eukaryota</taxon>
        <taxon>Amoebozoa</taxon>
        <taxon>Discosea</taxon>
        <taxon>Longamoebia</taxon>
        <taxon>Centramoebida</taxon>
        <taxon>Acanthamoebidae</taxon>
        <taxon>Acanthamoeba</taxon>
    </lineage>
</organism>
<gene>
    <name evidence="7" type="ORF">ACA1_212350</name>
</gene>
<name>L8GPC0_ACACF</name>
<evidence type="ECO:0000313" key="8">
    <source>
        <dbReference type="Proteomes" id="UP000011083"/>
    </source>
</evidence>
<dbReference type="InterPro" id="IPR050187">
    <property type="entry name" value="Lipid_Phosphate_FormReg"/>
</dbReference>
<feature type="region of interest" description="Disordered" evidence="5">
    <location>
        <begin position="178"/>
        <end position="257"/>
    </location>
</feature>
<dbReference type="AlphaFoldDB" id="L8GPC0"/>
<dbReference type="STRING" id="1257118.L8GPC0"/>
<dbReference type="Gene3D" id="2.60.200.40">
    <property type="match status" value="1"/>
</dbReference>
<dbReference type="GO" id="GO:0005524">
    <property type="term" value="F:ATP binding"/>
    <property type="evidence" value="ECO:0007669"/>
    <property type="project" value="UniProtKB-KW"/>
</dbReference>
<dbReference type="VEuPathDB" id="AmoebaDB:ACA1_212350"/>
<dbReference type="GO" id="GO:0016020">
    <property type="term" value="C:membrane"/>
    <property type="evidence" value="ECO:0007669"/>
    <property type="project" value="TreeGrafter"/>
</dbReference>
<reference evidence="7 8" key="1">
    <citation type="journal article" date="2013" name="Genome Biol.">
        <title>Genome of Acanthamoeba castellanii highlights extensive lateral gene transfer and early evolution of tyrosine kinase signaling.</title>
        <authorList>
            <person name="Clarke M."/>
            <person name="Lohan A.J."/>
            <person name="Liu B."/>
            <person name="Lagkouvardos I."/>
            <person name="Roy S."/>
            <person name="Zafar N."/>
            <person name="Bertelli C."/>
            <person name="Schilde C."/>
            <person name="Kianianmomeni A."/>
            <person name="Burglin T.R."/>
            <person name="Frech C."/>
            <person name="Turcotte B."/>
            <person name="Kopec K.O."/>
            <person name="Synnott J.M."/>
            <person name="Choo C."/>
            <person name="Paponov I."/>
            <person name="Finkler A."/>
            <person name="Soon Heng Tan C."/>
            <person name="Hutchins A.P."/>
            <person name="Weinmeier T."/>
            <person name="Rattei T."/>
            <person name="Chu J.S."/>
            <person name="Gimenez G."/>
            <person name="Irimia M."/>
            <person name="Rigden D.J."/>
            <person name="Fitzpatrick D.A."/>
            <person name="Lorenzo-Morales J."/>
            <person name="Bateman A."/>
            <person name="Chiu C.H."/>
            <person name="Tang P."/>
            <person name="Hegemann P."/>
            <person name="Fromm H."/>
            <person name="Raoult D."/>
            <person name="Greub G."/>
            <person name="Miranda-Saavedra D."/>
            <person name="Chen N."/>
            <person name="Nash P."/>
            <person name="Ginger M.L."/>
            <person name="Horn M."/>
            <person name="Schaap P."/>
            <person name="Caler L."/>
            <person name="Loftus B."/>
        </authorList>
    </citation>
    <scope>NUCLEOTIDE SEQUENCE [LARGE SCALE GENOMIC DNA]</scope>
    <source>
        <strain evidence="7 8">Neff</strain>
    </source>
</reference>
<keyword evidence="1" id="KW-0808">Transferase</keyword>
<evidence type="ECO:0000256" key="5">
    <source>
        <dbReference type="SAM" id="MobiDB-lite"/>
    </source>
</evidence>
<proteinExistence type="predicted"/>
<dbReference type="PANTHER" id="PTHR12358:SF110">
    <property type="entry name" value="SPHINGOSINE KINASE RELATED PROTEIN"/>
    <property type="match status" value="1"/>
</dbReference>
<keyword evidence="2" id="KW-0547">Nucleotide-binding</keyword>
<evidence type="ECO:0000256" key="1">
    <source>
        <dbReference type="ARBA" id="ARBA00022679"/>
    </source>
</evidence>
<dbReference type="RefSeq" id="XP_004337032.1">
    <property type="nucleotide sequence ID" value="XM_004336984.1"/>
</dbReference>
<evidence type="ECO:0000256" key="2">
    <source>
        <dbReference type="ARBA" id="ARBA00022741"/>
    </source>
</evidence>
<dbReference type="InterPro" id="IPR017438">
    <property type="entry name" value="ATP-NAD_kinase_N"/>
</dbReference>
<dbReference type="InterPro" id="IPR001206">
    <property type="entry name" value="Diacylglycerol_kinase_cat_dom"/>
</dbReference>
<sequence>MLYANSTEWAILWPSPNPLRIARCGEGADSGRRSDPVGSVKNHIPHIPMNVNPNVVSSALPLSLAAEPETAFKPTMAESPRGEVPIIITSHAPDREQSYPSLGGGAEPALPMPLEQPATHYDASTMGLPYQQRPLQQQVVHNVGYQPAAESTAREGPLTDSMSKFVARDIAEACLTMRPPIEDETSNEKDDNTQGATALTPSAANGGGSADFKKEGHRSGGLHIPSFLRGRRSRRNRTESSDVMSSGSNSGDDLSDVEFDEELDKKLKEEVEKDLPLSITDLTKAERTNVRKVCLLYNPMSGNKRGRRVARKASRLIEREGVAVEMVRLSERGHAEQLCETMDFSGFDVVVGVGGDGTFHECINGMMKRSAAKGKQPAPLALIAAGTGNSFMHELRCFKLKSAVYHILRGVNYPIDICRLTFGDGSTCYSFNSIHWGIASKIMLTAERLRWMGSAMRYTTACFMEIVGGEKAQLAKVVVTDENDREVEYNDKFIVAIANNIITASRGMKMAPEAKIDDGLIDLLLIKATSTLNLLDIFRRTYDGSHTDLPYVIYQKVKKFSITPYKESETGELEEVEEIIDVDGELKGCTPFTCEVMPQTLRIVL</sequence>
<dbReference type="InterPro" id="IPR045540">
    <property type="entry name" value="YegS/DAGK_C"/>
</dbReference>
<dbReference type="InterPro" id="IPR016064">
    <property type="entry name" value="NAD/diacylglycerol_kinase_sf"/>
</dbReference>
<dbReference type="Proteomes" id="UP000011083">
    <property type="component" value="Unassembled WGS sequence"/>
</dbReference>
<dbReference type="KEGG" id="acan:ACA1_212350"/>
<dbReference type="GO" id="GO:0005737">
    <property type="term" value="C:cytoplasm"/>
    <property type="evidence" value="ECO:0007669"/>
    <property type="project" value="TreeGrafter"/>
</dbReference>
<dbReference type="OrthoDB" id="16101at2759"/>
<dbReference type="Pfam" id="PF19279">
    <property type="entry name" value="YegS_C"/>
    <property type="match status" value="1"/>
</dbReference>
<dbReference type="GO" id="GO:0001727">
    <property type="term" value="F:lipid kinase activity"/>
    <property type="evidence" value="ECO:0007669"/>
    <property type="project" value="TreeGrafter"/>
</dbReference>
<feature type="compositionally biased region" description="Polar residues" evidence="5">
    <location>
        <begin position="193"/>
        <end position="203"/>
    </location>
</feature>
<evidence type="ECO:0000256" key="4">
    <source>
        <dbReference type="ARBA" id="ARBA00022840"/>
    </source>
</evidence>
<dbReference type="PANTHER" id="PTHR12358">
    <property type="entry name" value="SPHINGOSINE KINASE"/>
    <property type="match status" value="1"/>
</dbReference>
<evidence type="ECO:0000256" key="3">
    <source>
        <dbReference type="ARBA" id="ARBA00022777"/>
    </source>
</evidence>
<protein>
    <submittedName>
        <fullName evidence="7">Diacylglycerol kinase catalytic domain containing protein</fullName>
    </submittedName>
</protein>
<feature type="domain" description="DAGKc" evidence="6">
    <location>
        <begin position="288"/>
        <end position="424"/>
    </location>
</feature>
<dbReference type="GO" id="GO:0046512">
    <property type="term" value="P:sphingosine biosynthetic process"/>
    <property type="evidence" value="ECO:0007669"/>
    <property type="project" value="TreeGrafter"/>
</dbReference>
<dbReference type="Gene3D" id="3.40.50.10330">
    <property type="entry name" value="Probable inorganic polyphosphate/atp-NAD kinase, domain 1"/>
    <property type="match status" value="1"/>
</dbReference>
<dbReference type="Pfam" id="PF00781">
    <property type="entry name" value="DAGK_cat"/>
    <property type="match status" value="1"/>
</dbReference>
<keyword evidence="8" id="KW-1185">Reference proteome</keyword>
<dbReference type="SUPFAM" id="SSF111331">
    <property type="entry name" value="NAD kinase/diacylglycerol kinase-like"/>
    <property type="match status" value="1"/>
</dbReference>
<dbReference type="GeneID" id="14915917"/>
<evidence type="ECO:0000259" key="6">
    <source>
        <dbReference type="PROSITE" id="PS50146"/>
    </source>
</evidence>
<keyword evidence="4" id="KW-0067">ATP-binding</keyword>
<feature type="compositionally biased region" description="Low complexity" evidence="5">
    <location>
        <begin position="241"/>
        <end position="252"/>
    </location>
</feature>
<evidence type="ECO:0000313" key="7">
    <source>
        <dbReference type="EMBL" id="ELR15019.1"/>
    </source>
</evidence>
<accession>L8GPC0</accession>
<dbReference type="SMART" id="SM00046">
    <property type="entry name" value="DAGKc"/>
    <property type="match status" value="1"/>
</dbReference>
<dbReference type="EMBL" id="KB008036">
    <property type="protein sequence ID" value="ELR15019.1"/>
    <property type="molecule type" value="Genomic_DNA"/>
</dbReference>
<dbReference type="PROSITE" id="PS50146">
    <property type="entry name" value="DAGK"/>
    <property type="match status" value="1"/>
</dbReference>
<keyword evidence="3 7" id="KW-0418">Kinase</keyword>